<keyword evidence="2" id="KW-0732">Signal</keyword>
<organism evidence="3 4">
    <name type="scientific">Enterocloster bolteae</name>
    <dbReference type="NCBI Taxonomy" id="208479"/>
    <lineage>
        <taxon>Bacteria</taxon>
        <taxon>Bacillati</taxon>
        <taxon>Bacillota</taxon>
        <taxon>Clostridia</taxon>
        <taxon>Lachnospirales</taxon>
        <taxon>Lachnospiraceae</taxon>
        <taxon>Enterocloster</taxon>
    </lineage>
</organism>
<dbReference type="RefSeq" id="WP_118018529.1">
    <property type="nucleotide sequence ID" value="NZ_CAUHGS010000005.1"/>
</dbReference>
<name>A0A412ZA43_9FIRM</name>
<dbReference type="Pfam" id="PF14262">
    <property type="entry name" value="Cthe_2159"/>
    <property type="match status" value="1"/>
</dbReference>
<feature type="signal peptide" evidence="2">
    <location>
        <begin position="1"/>
        <end position="26"/>
    </location>
</feature>
<feature type="compositionally biased region" description="Polar residues" evidence="1">
    <location>
        <begin position="45"/>
        <end position="60"/>
    </location>
</feature>
<dbReference type="EMBL" id="QRZM01000003">
    <property type="protein sequence ID" value="RGV76946.1"/>
    <property type="molecule type" value="Genomic_DNA"/>
</dbReference>
<dbReference type="InterPro" id="IPR025584">
    <property type="entry name" value="Cthe_2159"/>
</dbReference>
<accession>A0A412ZA43</accession>
<comment type="caution">
    <text evidence="3">The sequence shown here is derived from an EMBL/GenBank/DDBJ whole genome shotgun (WGS) entry which is preliminary data.</text>
</comment>
<evidence type="ECO:0000313" key="3">
    <source>
        <dbReference type="EMBL" id="RGV76946.1"/>
    </source>
</evidence>
<reference evidence="3 4" key="1">
    <citation type="submission" date="2018-08" db="EMBL/GenBank/DDBJ databases">
        <title>A genome reference for cultivated species of the human gut microbiota.</title>
        <authorList>
            <person name="Zou Y."/>
            <person name="Xue W."/>
            <person name="Luo G."/>
        </authorList>
    </citation>
    <scope>NUCLEOTIDE SEQUENCE [LARGE SCALE GENOMIC DNA]</scope>
    <source>
        <strain evidence="3 4">AF14-18</strain>
    </source>
</reference>
<sequence>MGRNGLKYRKLKIFGIAAGLAGVLFLAGCTKTAGQDGSKAGAAGTSETAGIQEAAGTQDTNRTDADSSFGDGEETRITGNGTTVAIEGTGAAADGANVTISSSGTYRLTGNITGGGVVVDAGKEDEVCLILDGVSITSADYSAIYASQSGLLTIVLEDRTENRVSDGNTYTYPQTGEDEPDAAIFSKDDVVFEGNGMLTVSGNYMNGIRGKDRLTINSGTYVIEAAEDGVKGKDAVEVNGGEITITAGSDGIQSNNNGEEDKGYVRITGGTTAITAGKKGILAETLVEVTGGIIDINAQDDGIHSGKNVRLFSGELTLSAGDDAVHSDNLVEVSGGTIIVEQSREGLEGLCLEITGGTIQINSEDDGINAARGTDTSGGPNAAGGSFGATEGAYIRITGGNVKINASGDGIDSNGDLYLEGGTVLAEGPAEGGNGALDYNGTGTISGGTILAVGSAGMFQTFSENSSQPMLMVYFDEMQDAGTTISIKDGLGNQLTETEISKPFEALLFSSPELKTGETYYIEAGEQDIQMAVDGILNQYGTPSSGGFRRIPGGGEGKLKERPGAGTGEENFGRTQEGREGENAEGSREGRRKMQPEAGNADNIGSESESEGAGNVSGKASVVVIQETLLAGNSPEESLPEGIHVLGSSGSME</sequence>
<feature type="compositionally biased region" description="Basic and acidic residues" evidence="1">
    <location>
        <begin position="576"/>
        <end position="595"/>
    </location>
</feature>
<feature type="region of interest" description="Disordered" evidence="1">
    <location>
        <begin position="543"/>
        <end position="617"/>
    </location>
</feature>
<feature type="region of interest" description="Disordered" evidence="1">
    <location>
        <begin position="37"/>
        <end position="78"/>
    </location>
</feature>
<proteinExistence type="predicted"/>
<gene>
    <name evidence="3" type="ORF">DWW02_10430</name>
</gene>
<dbReference type="PROSITE" id="PS51257">
    <property type="entry name" value="PROKAR_LIPOPROTEIN"/>
    <property type="match status" value="1"/>
</dbReference>
<protein>
    <submittedName>
        <fullName evidence="3">Carbohydrate-binding domain-containing protein</fullName>
    </submittedName>
</protein>
<dbReference type="Proteomes" id="UP000284543">
    <property type="component" value="Unassembled WGS sequence"/>
</dbReference>
<evidence type="ECO:0000256" key="1">
    <source>
        <dbReference type="SAM" id="MobiDB-lite"/>
    </source>
</evidence>
<evidence type="ECO:0000313" key="4">
    <source>
        <dbReference type="Proteomes" id="UP000284543"/>
    </source>
</evidence>
<evidence type="ECO:0000256" key="2">
    <source>
        <dbReference type="SAM" id="SignalP"/>
    </source>
</evidence>
<feature type="region of interest" description="Disordered" evidence="1">
    <location>
        <begin position="631"/>
        <end position="653"/>
    </location>
</feature>
<feature type="chain" id="PRO_5038752235" evidence="2">
    <location>
        <begin position="27"/>
        <end position="653"/>
    </location>
</feature>
<dbReference type="AlphaFoldDB" id="A0A412ZA43"/>